<evidence type="ECO:0000313" key="1">
    <source>
        <dbReference type="EMBL" id="KAH3822793.1"/>
    </source>
</evidence>
<accession>A0A9D4GVV8</accession>
<dbReference type="Proteomes" id="UP000828390">
    <property type="component" value="Unassembled WGS sequence"/>
</dbReference>
<reference evidence="1" key="2">
    <citation type="submission" date="2020-11" db="EMBL/GenBank/DDBJ databases">
        <authorList>
            <person name="McCartney M.A."/>
            <person name="Auch B."/>
            <person name="Kono T."/>
            <person name="Mallez S."/>
            <person name="Becker A."/>
            <person name="Gohl D.M."/>
            <person name="Silverstein K.A.T."/>
            <person name="Koren S."/>
            <person name="Bechman K.B."/>
            <person name="Herman A."/>
            <person name="Abrahante J.E."/>
            <person name="Garbe J."/>
        </authorList>
    </citation>
    <scope>NUCLEOTIDE SEQUENCE</scope>
    <source>
        <strain evidence="1">Duluth1</strain>
        <tissue evidence="1">Whole animal</tissue>
    </source>
</reference>
<proteinExistence type="predicted"/>
<protein>
    <submittedName>
        <fullName evidence="1">Uncharacterized protein</fullName>
    </submittedName>
</protein>
<dbReference type="AlphaFoldDB" id="A0A9D4GVV8"/>
<sequence>MTLTCKALQGQSPAYIKDMIDVYRPTRNLRSAHQSMALVPSKSKEKYGKGASNQLLRNCGTHCLYMLETVKHSSVSKDN</sequence>
<comment type="caution">
    <text evidence="1">The sequence shown here is derived from an EMBL/GenBank/DDBJ whole genome shotgun (WGS) entry which is preliminary data.</text>
</comment>
<name>A0A9D4GVV8_DREPO</name>
<gene>
    <name evidence="1" type="ORF">DPMN_124584</name>
</gene>
<keyword evidence="2" id="KW-1185">Reference proteome</keyword>
<organism evidence="1 2">
    <name type="scientific">Dreissena polymorpha</name>
    <name type="common">Zebra mussel</name>
    <name type="synonym">Mytilus polymorpha</name>
    <dbReference type="NCBI Taxonomy" id="45954"/>
    <lineage>
        <taxon>Eukaryota</taxon>
        <taxon>Metazoa</taxon>
        <taxon>Spiralia</taxon>
        <taxon>Lophotrochozoa</taxon>
        <taxon>Mollusca</taxon>
        <taxon>Bivalvia</taxon>
        <taxon>Autobranchia</taxon>
        <taxon>Heteroconchia</taxon>
        <taxon>Euheterodonta</taxon>
        <taxon>Imparidentia</taxon>
        <taxon>Neoheterodontei</taxon>
        <taxon>Myida</taxon>
        <taxon>Dreissenoidea</taxon>
        <taxon>Dreissenidae</taxon>
        <taxon>Dreissena</taxon>
    </lineage>
</organism>
<dbReference type="EMBL" id="JAIWYP010000005">
    <property type="protein sequence ID" value="KAH3822793.1"/>
    <property type="molecule type" value="Genomic_DNA"/>
</dbReference>
<reference evidence="1" key="1">
    <citation type="journal article" date="2019" name="bioRxiv">
        <title>The Genome of the Zebra Mussel, Dreissena polymorpha: A Resource for Invasive Species Research.</title>
        <authorList>
            <person name="McCartney M.A."/>
            <person name="Auch B."/>
            <person name="Kono T."/>
            <person name="Mallez S."/>
            <person name="Zhang Y."/>
            <person name="Obille A."/>
            <person name="Becker A."/>
            <person name="Abrahante J.E."/>
            <person name="Garbe J."/>
            <person name="Badalamenti J.P."/>
            <person name="Herman A."/>
            <person name="Mangelson H."/>
            <person name="Liachko I."/>
            <person name="Sullivan S."/>
            <person name="Sone E.D."/>
            <person name="Koren S."/>
            <person name="Silverstein K.A.T."/>
            <person name="Beckman K.B."/>
            <person name="Gohl D.M."/>
        </authorList>
    </citation>
    <scope>NUCLEOTIDE SEQUENCE</scope>
    <source>
        <strain evidence="1">Duluth1</strain>
        <tissue evidence="1">Whole animal</tissue>
    </source>
</reference>
<evidence type="ECO:0000313" key="2">
    <source>
        <dbReference type="Proteomes" id="UP000828390"/>
    </source>
</evidence>